<dbReference type="SUPFAM" id="SSF50978">
    <property type="entry name" value="WD40 repeat-like"/>
    <property type="match status" value="1"/>
</dbReference>
<evidence type="ECO:0000313" key="3">
    <source>
        <dbReference type="Proteomes" id="UP001162164"/>
    </source>
</evidence>
<dbReference type="InterPro" id="IPR001680">
    <property type="entry name" value="WD40_rpt"/>
</dbReference>
<dbReference type="InterPro" id="IPR015943">
    <property type="entry name" value="WD40/YVTN_repeat-like_dom_sf"/>
</dbReference>
<dbReference type="SMART" id="SM00320">
    <property type="entry name" value="WD40"/>
    <property type="match status" value="3"/>
</dbReference>
<proteinExistence type="predicted"/>
<organism evidence="2 3">
    <name type="scientific">Molorchus minor</name>
    <dbReference type="NCBI Taxonomy" id="1323400"/>
    <lineage>
        <taxon>Eukaryota</taxon>
        <taxon>Metazoa</taxon>
        <taxon>Ecdysozoa</taxon>
        <taxon>Arthropoda</taxon>
        <taxon>Hexapoda</taxon>
        <taxon>Insecta</taxon>
        <taxon>Pterygota</taxon>
        <taxon>Neoptera</taxon>
        <taxon>Endopterygota</taxon>
        <taxon>Coleoptera</taxon>
        <taxon>Polyphaga</taxon>
        <taxon>Cucujiformia</taxon>
        <taxon>Chrysomeloidea</taxon>
        <taxon>Cerambycidae</taxon>
        <taxon>Lamiinae</taxon>
        <taxon>Monochamini</taxon>
        <taxon>Molorchus</taxon>
    </lineage>
</organism>
<dbReference type="PANTHER" id="PTHR47822">
    <property type="entry name" value="CARBOHYDRATE BINDING DOMAIN CONTAINING PROTEIN"/>
    <property type="match status" value="1"/>
</dbReference>
<dbReference type="EMBL" id="JAPWTJ010000624">
    <property type="protein sequence ID" value="KAJ8976808.1"/>
    <property type="molecule type" value="Genomic_DNA"/>
</dbReference>
<dbReference type="PANTHER" id="PTHR47822:SF2">
    <property type="entry name" value="F-BOX AND WD-40 DOMAIN PROTEIN 7"/>
    <property type="match status" value="1"/>
</dbReference>
<keyword evidence="1" id="KW-0853">WD repeat</keyword>
<dbReference type="Proteomes" id="UP001162164">
    <property type="component" value="Unassembled WGS sequence"/>
</dbReference>
<dbReference type="PROSITE" id="PS50082">
    <property type="entry name" value="WD_REPEATS_2"/>
    <property type="match status" value="1"/>
</dbReference>
<accession>A0ABQ9JGR6</accession>
<sequence length="360" mass="41135">MNSNFPLHRASVLNEGIERRTTAGPTILMTQVPRRQKSKDDETEVAPTSLMEEEILFDTDSDMEKASTWKKQFKDATATDGKITIINQMAADKDALCCKYSEDYDYIAAGYTNGVIRVYSSSTGEEVYTLVDSDVDDKIAPFSEEESIQPRKRRTVTGEKNEIAVLAADNRTPHTNSRALDSDLGILQTSILRMKHANGYVKCWNYTFSQCLYSIQENRQTYGISYHPRFPKFVTYGDDQRIYFYDEESKVQERVLLPSEMPNTHDGHMSRIFAACFHPRNNYEFISGGWDSVVQFWDLRQPYAIRHLSGIHICGEGLDINAKGTEVLTCAFQKLILFKFLIMVLEREFLVLSLTSIQAK</sequence>
<keyword evidence="3" id="KW-1185">Reference proteome</keyword>
<dbReference type="PROSITE" id="PS50294">
    <property type="entry name" value="WD_REPEATS_REGION"/>
    <property type="match status" value="1"/>
</dbReference>
<evidence type="ECO:0000256" key="1">
    <source>
        <dbReference type="PROSITE-ProRule" id="PRU00221"/>
    </source>
</evidence>
<feature type="repeat" description="WD" evidence="1">
    <location>
        <begin position="265"/>
        <end position="307"/>
    </location>
</feature>
<reference evidence="2" key="1">
    <citation type="journal article" date="2023" name="Insect Mol. Biol.">
        <title>Genome sequencing provides insights into the evolution of gene families encoding plant cell wall-degrading enzymes in longhorned beetles.</title>
        <authorList>
            <person name="Shin N.R."/>
            <person name="Okamura Y."/>
            <person name="Kirsch R."/>
            <person name="Pauchet Y."/>
        </authorList>
    </citation>
    <scope>NUCLEOTIDE SEQUENCE</scope>
    <source>
        <strain evidence="2">MMC_N1</strain>
    </source>
</reference>
<name>A0ABQ9JGR6_9CUCU</name>
<evidence type="ECO:0000313" key="2">
    <source>
        <dbReference type="EMBL" id="KAJ8976808.1"/>
    </source>
</evidence>
<gene>
    <name evidence="2" type="ORF">NQ317_012367</name>
</gene>
<dbReference type="InterPro" id="IPR036322">
    <property type="entry name" value="WD40_repeat_dom_sf"/>
</dbReference>
<comment type="caution">
    <text evidence="2">The sequence shown here is derived from an EMBL/GenBank/DDBJ whole genome shotgun (WGS) entry which is preliminary data.</text>
</comment>
<protein>
    <submittedName>
        <fullName evidence="2">Uncharacterized protein</fullName>
    </submittedName>
</protein>
<dbReference type="Gene3D" id="2.130.10.10">
    <property type="entry name" value="YVTN repeat-like/Quinoprotein amine dehydrogenase"/>
    <property type="match status" value="2"/>
</dbReference>
<dbReference type="Pfam" id="PF00400">
    <property type="entry name" value="WD40"/>
    <property type="match status" value="1"/>
</dbReference>